<dbReference type="InterPro" id="IPR006153">
    <property type="entry name" value="Cation/H_exchanger_TM"/>
</dbReference>
<feature type="transmembrane region" description="Helical" evidence="10">
    <location>
        <begin position="181"/>
        <end position="203"/>
    </location>
</feature>
<dbReference type="PANTHER" id="PTHR10110">
    <property type="entry name" value="SODIUM/HYDROGEN EXCHANGER"/>
    <property type="match status" value="1"/>
</dbReference>
<evidence type="ECO:0000256" key="9">
    <source>
        <dbReference type="ARBA" id="ARBA00023201"/>
    </source>
</evidence>
<dbReference type="AlphaFoldDB" id="A0AAF1JYT4"/>
<comment type="subcellular location">
    <subcellularLocation>
        <location evidence="10">Cell inner membrane</location>
        <topology evidence="10">Multi-pass membrane protein</topology>
    </subcellularLocation>
    <subcellularLocation>
        <location evidence="1">Cell membrane</location>
        <topology evidence="1">Multi-pass membrane protein</topology>
    </subcellularLocation>
</comment>
<evidence type="ECO:0000256" key="1">
    <source>
        <dbReference type="ARBA" id="ARBA00004651"/>
    </source>
</evidence>
<keyword evidence="10" id="KW-0050">Antiport</keyword>
<feature type="transmembrane region" description="Helical" evidence="10">
    <location>
        <begin position="233"/>
        <end position="249"/>
    </location>
</feature>
<feature type="transmembrane region" description="Helical" evidence="10">
    <location>
        <begin position="28"/>
        <end position="48"/>
    </location>
</feature>
<comment type="function">
    <text evidence="10">Na(+)/H(+) antiporter that extrudes sodium in exchange for external protons.</text>
</comment>
<dbReference type="Proteomes" id="UP001196068">
    <property type="component" value="Unassembled WGS sequence"/>
</dbReference>
<feature type="transmembrane region" description="Helical" evidence="10">
    <location>
        <begin position="340"/>
        <end position="361"/>
    </location>
</feature>
<evidence type="ECO:0000256" key="8">
    <source>
        <dbReference type="ARBA" id="ARBA00023136"/>
    </source>
</evidence>
<evidence type="ECO:0000256" key="7">
    <source>
        <dbReference type="ARBA" id="ARBA00023065"/>
    </source>
</evidence>
<dbReference type="RefSeq" id="WP_211875076.1">
    <property type="nucleotide sequence ID" value="NZ_JAAEDH010000016.1"/>
</dbReference>
<dbReference type="EMBL" id="JAAEDH010000016">
    <property type="protein sequence ID" value="MBR0656230.1"/>
    <property type="molecule type" value="Genomic_DNA"/>
</dbReference>
<evidence type="ECO:0000313" key="13">
    <source>
        <dbReference type="Proteomes" id="UP001196068"/>
    </source>
</evidence>
<comment type="caution">
    <text evidence="12">The sequence shown here is derived from an EMBL/GenBank/DDBJ whole genome shotgun (WGS) entry which is preliminary data.</text>
</comment>
<feature type="transmembrane region" description="Helical" evidence="10">
    <location>
        <begin position="270"/>
        <end position="288"/>
    </location>
</feature>
<evidence type="ECO:0000256" key="4">
    <source>
        <dbReference type="ARBA" id="ARBA00022692"/>
    </source>
</evidence>
<proteinExistence type="inferred from homology"/>
<accession>A0AAF1JYT4</accession>
<dbReference type="GO" id="GO:0098719">
    <property type="term" value="P:sodium ion import across plasma membrane"/>
    <property type="evidence" value="ECO:0007669"/>
    <property type="project" value="TreeGrafter"/>
</dbReference>
<evidence type="ECO:0000256" key="5">
    <source>
        <dbReference type="ARBA" id="ARBA00022989"/>
    </source>
</evidence>
<dbReference type="GO" id="GO:0015385">
    <property type="term" value="F:sodium:proton antiporter activity"/>
    <property type="evidence" value="ECO:0007669"/>
    <property type="project" value="InterPro"/>
</dbReference>
<evidence type="ECO:0000256" key="2">
    <source>
        <dbReference type="ARBA" id="ARBA00022448"/>
    </source>
</evidence>
<keyword evidence="2 10" id="KW-0813">Transport</keyword>
<feature type="domain" description="Cation/H+ exchanger transmembrane" evidence="11">
    <location>
        <begin position="11"/>
        <end position="397"/>
    </location>
</feature>
<evidence type="ECO:0000259" key="11">
    <source>
        <dbReference type="Pfam" id="PF00999"/>
    </source>
</evidence>
<keyword evidence="3" id="KW-1003">Cell membrane</keyword>
<keyword evidence="6 10" id="KW-0915">Sodium</keyword>
<dbReference type="GO" id="GO:0005886">
    <property type="term" value="C:plasma membrane"/>
    <property type="evidence" value="ECO:0007669"/>
    <property type="project" value="UniProtKB-SubCell"/>
</dbReference>
<feature type="transmembrane region" description="Helical" evidence="10">
    <location>
        <begin position="373"/>
        <end position="396"/>
    </location>
</feature>
<evidence type="ECO:0000256" key="3">
    <source>
        <dbReference type="ARBA" id="ARBA00022475"/>
    </source>
</evidence>
<keyword evidence="7 10" id="KW-0406">Ion transport</keyword>
<dbReference type="GO" id="GO:0015386">
    <property type="term" value="F:potassium:proton antiporter activity"/>
    <property type="evidence" value="ECO:0007669"/>
    <property type="project" value="TreeGrafter"/>
</dbReference>
<evidence type="ECO:0000313" key="12">
    <source>
        <dbReference type="EMBL" id="MBR0656230.1"/>
    </source>
</evidence>
<feature type="transmembrane region" description="Helical" evidence="10">
    <location>
        <begin position="83"/>
        <end position="106"/>
    </location>
</feature>
<dbReference type="GO" id="GO:0051453">
    <property type="term" value="P:regulation of intracellular pH"/>
    <property type="evidence" value="ECO:0007669"/>
    <property type="project" value="TreeGrafter"/>
</dbReference>
<keyword evidence="5 10" id="KW-1133">Transmembrane helix</keyword>
<comment type="similarity">
    <text evidence="10">Belongs to the monovalent cation:proton antiporter 1 (CPA1) transporter (TC 2.A.36) family.</text>
</comment>
<feature type="transmembrane region" description="Helical" evidence="10">
    <location>
        <begin position="112"/>
        <end position="134"/>
    </location>
</feature>
<name>A0AAF1JYT4_9PROT</name>
<dbReference type="Pfam" id="PF00999">
    <property type="entry name" value="Na_H_Exchanger"/>
    <property type="match status" value="1"/>
</dbReference>
<reference evidence="12" key="1">
    <citation type="submission" date="2020-01" db="EMBL/GenBank/DDBJ databases">
        <authorList>
            <person name="Rat A."/>
        </authorList>
    </citation>
    <scope>NUCLEOTIDE SEQUENCE</scope>
    <source>
        <strain evidence="12">LMG 28251</strain>
    </source>
</reference>
<dbReference type="InterPro" id="IPR018422">
    <property type="entry name" value="Cation/H_exchanger_CPA1"/>
</dbReference>
<dbReference type="InterPro" id="IPR004705">
    <property type="entry name" value="Cation/H_exchanger_CPA1_bac"/>
</dbReference>
<gene>
    <name evidence="12" type="ORF">GXW79_14195</name>
</gene>
<keyword evidence="13" id="KW-1185">Reference proteome</keyword>
<keyword evidence="8 10" id="KW-0472">Membrane</keyword>
<dbReference type="Gene3D" id="6.10.140.1330">
    <property type="match status" value="1"/>
</dbReference>
<reference evidence="12" key="2">
    <citation type="journal article" date="2021" name="Syst. Appl. Microbiol.">
        <title>Roseomonas hellenica sp. nov., isolated from roots of wild-growing Alkanna tinctoria.</title>
        <authorList>
            <person name="Rat A."/>
            <person name="Naranjo H.D."/>
            <person name="Lebbe L."/>
            <person name="Cnockaert M."/>
            <person name="Krigas N."/>
            <person name="Grigoriadou K."/>
            <person name="Maloupa E."/>
            <person name="Willems A."/>
        </authorList>
    </citation>
    <scope>NUCLEOTIDE SEQUENCE</scope>
    <source>
        <strain evidence="12">LMG 28251</strain>
    </source>
</reference>
<dbReference type="NCBIfam" id="TIGR00831">
    <property type="entry name" value="a_cpa1"/>
    <property type="match status" value="1"/>
</dbReference>
<feature type="transmembrane region" description="Helical" evidence="10">
    <location>
        <begin position="294"/>
        <end position="319"/>
    </location>
</feature>
<keyword evidence="9 10" id="KW-0739">Sodium transport</keyword>
<evidence type="ECO:0000256" key="10">
    <source>
        <dbReference type="RuleBase" id="RU366002"/>
    </source>
</evidence>
<feature type="transmembrane region" description="Helical" evidence="10">
    <location>
        <begin position="54"/>
        <end position="71"/>
    </location>
</feature>
<feature type="transmembrane region" description="Helical" evidence="10">
    <location>
        <begin position="6"/>
        <end position="21"/>
    </location>
</feature>
<dbReference type="PANTHER" id="PTHR10110:SF86">
    <property type="entry name" value="SODIUM_HYDROGEN EXCHANGER 7"/>
    <property type="match status" value="1"/>
</dbReference>
<keyword evidence="10" id="KW-0997">Cell inner membrane</keyword>
<keyword evidence="4 10" id="KW-0812">Transmembrane</keyword>
<evidence type="ECO:0000256" key="6">
    <source>
        <dbReference type="ARBA" id="ARBA00023053"/>
    </source>
</evidence>
<organism evidence="12 13">
    <name type="scientific">Plastoroseomonas arctica</name>
    <dbReference type="NCBI Taxonomy" id="1509237"/>
    <lineage>
        <taxon>Bacteria</taxon>
        <taxon>Pseudomonadati</taxon>
        <taxon>Pseudomonadota</taxon>
        <taxon>Alphaproteobacteria</taxon>
        <taxon>Acetobacterales</taxon>
        <taxon>Acetobacteraceae</taxon>
        <taxon>Plastoroseomonas</taxon>
    </lineage>
</organism>
<protein>
    <submittedName>
        <fullName evidence="12">Na+/H+ antiporter</fullName>
    </submittedName>
</protein>
<sequence length="523" mass="57067">MALVEAVLALIAVCIGFALIAQRSRLPYSVILVLGGMAIAFIPGMPQVELDPQIALAFFLPPLLQASGYRTDWRDFRKNIRPILLLAVGCVLFTTLCIAIVARAMIPDLPWAAAIALGAIVAPPDAVAASSILQRLRLPRRLVTVLEGESLINDASALVVYRFAVAAMVTAFSPWEAAGAFILVAGGGVAIGWVIGRAAIWIIPRLRDTLLETAASFVMCFAVFFAAEAVHASGVMAVVTAGILLGRAAHTSLSARTRQEARVVWEFLEFILNSLVFIIIGMQLNAILDRLDAYTPLTLIGLASAISVVLIVSRFVWIAPAVWLPRQIPSIRRRDPLPPFSYTIVLSWAGMRGVVSLAAALALPIDFPARDLLIFLAFCAILATLVVQGTTLEWVIRRLGVEEKRSPRMRWEEAAARTLVAQASLARLVEHADDPLDGAIAQDILPEYRDNVRLLDGIGQGAVAAERTARLQLRLEALQHGRARLLRHHREDGLDEELLQRIGQELDLEELRLRRLLGASEDF</sequence>